<proteinExistence type="predicted"/>
<keyword evidence="2" id="KW-1185">Reference proteome</keyword>
<protein>
    <submittedName>
        <fullName evidence="1">Uncharacterized protein</fullName>
    </submittedName>
</protein>
<dbReference type="EMBL" id="VSRR010144116">
    <property type="protein sequence ID" value="MPD05037.1"/>
    <property type="molecule type" value="Genomic_DNA"/>
</dbReference>
<organism evidence="1 2">
    <name type="scientific">Portunus trituberculatus</name>
    <name type="common">Swimming crab</name>
    <name type="synonym">Neptunus trituberculatus</name>
    <dbReference type="NCBI Taxonomy" id="210409"/>
    <lineage>
        <taxon>Eukaryota</taxon>
        <taxon>Metazoa</taxon>
        <taxon>Ecdysozoa</taxon>
        <taxon>Arthropoda</taxon>
        <taxon>Crustacea</taxon>
        <taxon>Multicrustacea</taxon>
        <taxon>Malacostraca</taxon>
        <taxon>Eumalacostraca</taxon>
        <taxon>Eucarida</taxon>
        <taxon>Decapoda</taxon>
        <taxon>Pleocyemata</taxon>
        <taxon>Brachyura</taxon>
        <taxon>Eubrachyura</taxon>
        <taxon>Portunoidea</taxon>
        <taxon>Portunidae</taxon>
        <taxon>Portuninae</taxon>
        <taxon>Portunus</taxon>
    </lineage>
</organism>
<evidence type="ECO:0000313" key="1">
    <source>
        <dbReference type="EMBL" id="MPD05037.1"/>
    </source>
</evidence>
<comment type="caution">
    <text evidence="1">The sequence shown here is derived from an EMBL/GenBank/DDBJ whole genome shotgun (WGS) entry which is preliminary data.</text>
</comment>
<dbReference type="Proteomes" id="UP000324222">
    <property type="component" value="Unassembled WGS sequence"/>
</dbReference>
<evidence type="ECO:0000313" key="2">
    <source>
        <dbReference type="Proteomes" id="UP000324222"/>
    </source>
</evidence>
<dbReference type="AlphaFoldDB" id="A0A5B7KEF0"/>
<reference evidence="1 2" key="1">
    <citation type="submission" date="2019-05" db="EMBL/GenBank/DDBJ databases">
        <title>Another draft genome of Portunus trituberculatus and its Hox gene families provides insights of decapod evolution.</title>
        <authorList>
            <person name="Jeong J.-H."/>
            <person name="Song I."/>
            <person name="Kim S."/>
            <person name="Choi T."/>
            <person name="Kim D."/>
            <person name="Ryu S."/>
            <person name="Kim W."/>
        </authorList>
    </citation>
    <scope>NUCLEOTIDE SEQUENCE [LARGE SCALE GENOMIC DNA]</scope>
    <source>
        <tissue evidence="1">Muscle</tissue>
    </source>
</reference>
<gene>
    <name evidence="1" type="ORF">E2C01_100758</name>
</gene>
<accession>A0A5B7KEF0</accession>
<sequence length="61" mass="6960">MRKTGWVTSRRPRSETRSRAVDRVAGWGAMQGWCSGEIREMEVTFMIIQEDLADTERGGDV</sequence>
<name>A0A5B7KEF0_PORTR</name>